<evidence type="ECO:0000256" key="4">
    <source>
        <dbReference type="ARBA" id="ARBA00022490"/>
    </source>
</evidence>
<protein>
    <recommendedName>
        <fullName evidence="8">Amine oxidase domain-containing protein</fullName>
    </recommendedName>
</protein>
<name>A0ABQ9FNG2_TEGGR</name>
<reference evidence="9 10" key="1">
    <citation type="submission" date="2022-12" db="EMBL/GenBank/DDBJ databases">
        <title>Chromosome-level genome of Tegillarca granosa.</title>
        <authorList>
            <person name="Kim J."/>
        </authorList>
    </citation>
    <scope>NUCLEOTIDE SEQUENCE [LARGE SCALE GENOMIC DNA]</scope>
    <source>
        <strain evidence="9">Teg-2019</strain>
        <tissue evidence="9">Adductor muscle</tissue>
    </source>
</reference>
<evidence type="ECO:0000256" key="3">
    <source>
        <dbReference type="ARBA" id="ARBA00005995"/>
    </source>
</evidence>
<evidence type="ECO:0000256" key="6">
    <source>
        <dbReference type="ARBA" id="ARBA00022827"/>
    </source>
</evidence>
<evidence type="ECO:0000256" key="1">
    <source>
        <dbReference type="ARBA" id="ARBA00001974"/>
    </source>
</evidence>
<organism evidence="9 10">
    <name type="scientific">Tegillarca granosa</name>
    <name type="common">Malaysian cockle</name>
    <name type="synonym">Anadara granosa</name>
    <dbReference type="NCBI Taxonomy" id="220873"/>
    <lineage>
        <taxon>Eukaryota</taxon>
        <taxon>Metazoa</taxon>
        <taxon>Spiralia</taxon>
        <taxon>Lophotrochozoa</taxon>
        <taxon>Mollusca</taxon>
        <taxon>Bivalvia</taxon>
        <taxon>Autobranchia</taxon>
        <taxon>Pteriomorphia</taxon>
        <taxon>Arcoida</taxon>
        <taxon>Arcoidea</taxon>
        <taxon>Arcidae</taxon>
        <taxon>Tegillarca</taxon>
    </lineage>
</organism>
<comment type="similarity">
    <text evidence="3">Belongs to the flavin monoamine oxidase family.</text>
</comment>
<accession>A0ABQ9FNG2</accession>
<dbReference type="InterPro" id="IPR050281">
    <property type="entry name" value="Flavin_monoamine_oxidase"/>
</dbReference>
<keyword evidence="7" id="KW-0560">Oxidoreductase</keyword>
<dbReference type="Gene3D" id="3.90.660.10">
    <property type="match status" value="1"/>
</dbReference>
<evidence type="ECO:0000259" key="8">
    <source>
        <dbReference type="Pfam" id="PF01593"/>
    </source>
</evidence>
<dbReference type="Gene3D" id="3.50.50.60">
    <property type="entry name" value="FAD/NAD(P)-binding domain"/>
    <property type="match status" value="2"/>
</dbReference>
<keyword evidence="4" id="KW-0963">Cytoplasm</keyword>
<evidence type="ECO:0000256" key="2">
    <source>
        <dbReference type="ARBA" id="ARBA00004496"/>
    </source>
</evidence>
<dbReference type="EMBL" id="JARBDR010000246">
    <property type="protein sequence ID" value="KAJ8317250.1"/>
    <property type="molecule type" value="Genomic_DNA"/>
</dbReference>
<comment type="caution">
    <text evidence="9">The sequence shown here is derived from an EMBL/GenBank/DDBJ whole genome shotgun (WGS) entry which is preliminary data.</text>
</comment>
<dbReference type="InterPro" id="IPR036188">
    <property type="entry name" value="FAD/NAD-bd_sf"/>
</dbReference>
<dbReference type="SUPFAM" id="SSF51905">
    <property type="entry name" value="FAD/NAD(P)-binding domain"/>
    <property type="match status" value="1"/>
</dbReference>
<dbReference type="Proteomes" id="UP001217089">
    <property type="component" value="Unassembled WGS sequence"/>
</dbReference>
<evidence type="ECO:0000256" key="5">
    <source>
        <dbReference type="ARBA" id="ARBA00022630"/>
    </source>
</evidence>
<dbReference type="PANTHER" id="PTHR10742">
    <property type="entry name" value="FLAVIN MONOAMINE OXIDASE"/>
    <property type="match status" value="1"/>
</dbReference>
<dbReference type="Pfam" id="PF01593">
    <property type="entry name" value="Amino_oxidase"/>
    <property type="match status" value="1"/>
</dbReference>
<gene>
    <name evidence="9" type="ORF">KUTeg_005154</name>
</gene>
<keyword evidence="5" id="KW-0285">Flavoprotein</keyword>
<comment type="cofactor">
    <cofactor evidence="1">
        <name>FAD</name>
        <dbReference type="ChEBI" id="CHEBI:57692"/>
    </cofactor>
</comment>
<evidence type="ECO:0000313" key="9">
    <source>
        <dbReference type="EMBL" id="KAJ8317250.1"/>
    </source>
</evidence>
<keyword evidence="6" id="KW-0274">FAD</keyword>
<dbReference type="Pfam" id="PF13450">
    <property type="entry name" value="NAD_binding_8"/>
    <property type="match status" value="1"/>
</dbReference>
<sequence length="275" mass="31100">MYISCWFCVMESQQNGPLCLKNEPKIVIIGAGISGLAAAEHLAKSGFSDFVILEASGRTGGRIYTVELVDKVILHFDEAITEPDVFRLELLWDSDNVEINDLRHTWYRKIYSFEIIYDNVLVVSHFCAHIKVCQILNMVIFPELYIVHSCMFIIAWLSGKEALYMESLTEEQVGQDLVEVLKKILRKTDIPQPSKVTRTRWGNNPNTRGSYSFIQVGATVQDIEVLADPIVGSESDKPQIMFAGEATHLSMYSTTHGALLTGYREAKRIVDMYSH</sequence>
<comment type="subcellular location">
    <subcellularLocation>
        <location evidence="2">Cytoplasm</location>
    </subcellularLocation>
</comment>
<keyword evidence="10" id="KW-1185">Reference proteome</keyword>
<dbReference type="PANTHER" id="PTHR10742:SF405">
    <property type="entry name" value="PEROXISOMAL N(1)-ACETYL-SPERMINE_SPERMIDINE OXIDASE"/>
    <property type="match status" value="1"/>
</dbReference>
<dbReference type="InterPro" id="IPR002937">
    <property type="entry name" value="Amino_oxidase"/>
</dbReference>
<evidence type="ECO:0000313" key="10">
    <source>
        <dbReference type="Proteomes" id="UP001217089"/>
    </source>
</evidence>
<feature type="domain" description="Amine oxidase" evidence="8">
    <location>
        <begin position="151"/>
        <end position="269"/>
    </location>
</feature>
<proteinExistence type="inferred from homology"/>
<evidence type="ECO:0000256" key="7">
    <source>
        <dbReference type="ARBA" id="ARBA00023002"/>
    </source>
</evidence>